<protein>
    <recommendedName>
        <fullName evidence="4 7">Flagellar hook-associated protein 1</fullName>
        <shortName evidence="7">HAP1</shortName>
    </recommendedName>
</protein>
<accession>A0A1W2DF44</accession>
<evidence type="ECO:0000256" key="3">
    <source>
        <dbReference type="ARBA" id="ARBA00009677"/>
    </source>
</evidence>
<evidence type="ECO:0000256" key="7">
    <source>
        <dbReference type="RuleBase" id="RU362065"/>
    </source>
</evidence>
<dbReference type="OrthoDB" id="9802553at2"/>
<organism evidence="10 11">
    <name type="scientific">Sporomusa malonica</name>
    <dbReference type="NCBI Taxonomy" id="112901"/>
    <lineage>
        <taxon>Bacteria</taxon>
        <taxon>Bacillati</taxon>
        <taxon>Bacillota</taxon>
        <taxon>Negativicutes</taxon>
        <taxon>Selenomonadales</taxon>
        <taxon>Sporomusaceae</taxon>
        <taxon>Sporomusa</taxon>
    </lineage>
</organism>
<evidence type="ECO:0000256" key="5">
    <source>
        <dbReference type="ARBA" id="ARBA00022525"/>
    </source>
</evidence>
<comment type="similarity">
    <text evidence="3 7">Belongs to the flagella basal body rod proteins family.</text>
</comment>
<keyword evidence="8" id="KW-0175">Coiled coil</keyword>
<dbReference type="STRING" id="112901.SAMN04488500_11593"/>
<sequence length="512" mass="55606">MMSTFLGLTIATRGLYASQASLGVASHNLSNVNTPGYSRQSPMQQAAGPAAVYNGRSRLGIGTQVDTVLRIRDLRLDQKYWQENDSLGEWESKQGILNEIELVLGEPSSNAFNTTFDQFYSSMEALSKAAGDSSPRTNFRQAASSLCEYFNNSAERFKQMRQDTNGEVRVAVDEINSYSKQIAELNQRIRQTTLAGAAANDLEDQRDLLIDKLSKLAKIEVSVTVADTMPDGSELKTLSISINGSTLVNDNKARSLECYQIADGGSKDGMYGIRWQDTADEFDPGGGSLQSYLELRDGSGLGSQFKGIPYYQNQLDEFARTFAKAFNEGVLKDGTAAYPGHAGGQGLDGSTQIRFFSFNHESSADLMASGSDQDEIYSHITAGSLTLSSDVENDINKIAAASATGGNGNNENVQQLIKLCKDSNLFNKGTPEDFMNSIIAALATDSSHAQNTADRQGRMIKTVDGWRASVSGVSENEETSNFARYQQAYAASGKIISVWDEIYKETINLISG</sequence>
<dbReference type="RefSeq" id="WP_084577040.1">
    <property type="nucleotide sequence ID" value="NZ_CP155572.1"/>
</dbReference>
<feature type="coiled-coil region" evidence="8">
    <location>
        <begin position="168"/>
        <end position="219"/>
    </location>
</feature>
<dbReference type="InterPro" id="IPR053927">
    <property type="entry name" value="FlgK_helical"/>
</dbReference>
<dbReference type="SUPFAM" id="SSF64518">
    <property type="entry name" value="Phase 1 flagellin"/>
    <property type="match status" value="1"/>
</dbReference>
<dbReference type="GO" id="GO:0009424">
    <property type="term" value="C:bacterial-type flagellum hook"/>
    <property type="evidence" value="ECO:0007669"/>
    <property type="project" value="UniProtKB-UniRule"/>
</dbReference>
<evidence type="ECO:0000256" key="6">
    <source>
        <dbReference type="ARBA" id="ARBA00023143"/>
    </source>
</evidence>
<dbReference type="GO" id="GO:0005576">
    <property type="term" value="C:extracellular region"/>
    <property type="evidence" value="ECO:0007669"/>
    <property type="project" value="UniProtKB-SubCell"/>
</dbReference>
<dbReference type="InterPro" id="IPR002371">
    <property type="entry name" value="FlgK"/>
</dbReference>
<dbReference type="AlphaFoldDB" id="A0A1W2DF44"/>
<keyword evidence="10" id="KW-0966">Cell projection</keyword>
<evidence type="ECO:0000256" key="4">
    <source>
        <dbReference type="ARBA" id="ARBA00016244"/>
    </source>
</evidence>
<evidence type="ECO:0000256" key="8">
    <source>
        <dbReference type="SAM" id="Coils"/>
    </source>
</evidence>
<keyword evidence="6 7" id="KW-0975">Bacterial flagellum</keyword>
<dbReference type="PANTHER" id="PTHR30033">
    <property type="entry name" value="FLAGELLAR HOOK-ASSOCIATED PROTEIN 1"/>
    <property type="match status" value="1"/>
</dbReference>
<keyword evidence="5 7" id="KW-0964">Secreted</keyword>
<gene>
    <name evidence="7" type="primary">flgK</name>
    <name evidence="10" type="ORF">SAMN04488500_11593</name>
</gene>
<dbReference type="EMBL" id="FWXI01000015">
    <property type="protein sequence ID" value="SMC96169.1"/>
    <property type="molecule type" value="Genomic_DNA"/>
</dbReference>
<feature type="domain" description="Flagellar hook-associated protein FlgK helical" evidence="9">
    <location>
        <begin position="97"/>
        <end position="335"/>
    </location>
</feature>
<evidence type="ECO:0000313" key="10">
    <source>
        <dbReference type="EMBL" id="SMC96169.1"/>
    </source>
</evidence>
<dbReference type="PRINTS" id="PR01005">
    <property type="entry name" value="FLGHOOKAP1"/>
</dbReference>
<keyword evidence="10" id="KW-0282">Flagellum</keyword>
<dbReference type="Pfam" id="PF22638">
    <property type="entry name" value="FlgK_D1"/>
    <property type="match status" value="1"/>
</dbReference>
<keyword evidence="10" id="KW-0969">Cilium</keyword>
<proteinExistence type="inferred from homology"/>
<evidence type="ECO:0000256" key="2">
    <source>
        <dbReference type="ARBA" id="ARBA00004613"/>
    </source>
</evidence>
<evidence type="ECO:0000313" key="11">
    <source>
        <dbReference type="Proteomes" id="UP000192738"/>
    </source>
</evidence>
<dbReference type="Proteomes" id="UP000192738">
    <property type="component" value="Unassembled WGS sequence"/>
</dbReference>
<keyword evidence="11" id="KW-1185">Reference proteome</keyword>
<evidence type="ECO:0000256" key="1">
    <source>
        <dbReference type="ARBA" id="ARBA00004365"/>
    </source>
</evidence>
<dbReference type="GO" id="GO:0044780">
    <property type="term" value="P:bacterial-type flagellum assembly"/>
    <property type="evidence" value="ECO:0007669"/>
    <property type="project" value="InterPro"/>
</dbReference>
<dbReference type="GO" id="GO:0005198">
    <property type="term" value="F:structural molecule activity"/>
    <property type="evidence" value="ECO:0007669"/>
    <property type="project" value="UniProtKB-UniRule"/>
</dbReference>
<dbReference type="NCBIfam" id="TIGR02492">
    <property type="entry name" value="flgK_ends"/>
    <property type="match status" value="1"/>
</dbReference>
<reference evidence="10 11" key="1">
    <citation type="submission" date="2017-04" db="EMBL/GenBank/DDBJ databases">
        <authorList>
            <person name="Afonso C.L."/>
            <person name="Miller P.J."/>
            <person name="Scott M.A."/>
            <person name="Spackman E."/>
            <person name="Goraichik I."/>
            <person name="Dimitrov K.M."/>
            <person name="Suarez D.L."/>
            <person name="Swayne D.E."/>
        </authorList>
    </citation>
    <scope>NUCLEOTIDE SEQUENCE [LARGE SCALE GENOMIC DNA]</scope>
    <source>
        <strain evidence="10 11">DSM 5090</strain>
    </source>
</reference>
<evidence type="ECO:0000259" key="9">
    <source>
        <dbReference type="Pfam" id="PF22638"/>
    </source>
</evidence>
<dbReference type="PANTHER" id="PTHR30033:SF1">
    <property type="entry name" value="FLAGELLAR HOOK-ASSOCIATED PROTEIN 1"/>
    <property type="match status" value="1"/>
</dbReference>
<comment type="subcellular location">
    <subcellularLocation>
        <location evidence="1 7">Bacterial flagellum</location>
    </subcellularLocation>
    <subcellularLocation>
        <location evidence="2 7">Secreted</location>
    </subcellularLocation>
</comment>
<name>A0A1W2DF44_9FIRM</name>